<keyword evidence="5" id="KW-0375">Hydrogen ion transport</keyword>
<keyword evidence="11" id="KW-1185">Reference proteome</keyword>
<dbReference type="GeneID" id="98664365"/>
<dbReference type="Gene3D" id="2.60.15.10">
    <property type="entry name" value="F0F1 ATP synthase delta/epsilon subunit, N-terminal"/>
    <property type="match status" value="1"/>
</dbReference>
<evidence type="ECO:0000256" key="3">
    <source>
        <dbReference type="ARBA" id="ARBA00005712"/>
    </source>
</evidence>
<name>A0A1I3Q8E7_9RHOB</name>
<protein>
    <submittedName>
        <fullName evidence="10">F-type H+-transporting ATPase subunit epsilon</fullName>
    </submittedName>
</protein>
<dbReference type="GO" id="GO:0046933">
    <property type="term" value="F:proton-transporting ATP synthase activity, rotational mechanism"/>
    <property type="evidence" value="ECO:0007669"/>
    <property type="project" value="InterPro"/>
</dbReference>
<dbReference type="EMBL" id="FORY01000003">
    <property type="protein sequence ID" value="SFJ30363.1"/>
    <property type="molecule type" value="Genomic_DNA"/>
</dbReference>
<dbReference type="InterPro" id="IPR036771">
    <property type="entry name" value="ATPsynth_dsu/esu_N"/>
</dbReference>
<dbReference type="RefSeq" id="WP_066608003.1">
    <property type="nucleotide sequence ID" value="NZ_FORY01000003.1"/>
</dbReference>
<dbReference type="SUPFAM" id="SSF51344">
    <property type="entry name" value="Epsilon subunit of F1F0-ATP synthase N-terminal domain"/>
    <property type="match status" value="1"/>
</dbReference>
<gene>
    <name evidence="10" type="ORF">SAMN04488138_103268</name>
</gene>
<accession>A0A1I3Q8E7</accession>
<sequence>MSMAEDMFVSLRLPTETLFEGRATRLTAVAENGAFGLLPNHVDFVTALVPSVMTLRMADGTEEIFGVDEGLLVKKGHRVVAAVLRGVRGDDLGTLNDTVKAKFIEMDDEERQARSAFSRLEADVVRRFAELRKPQL</sequence>
<dbReference type="InterPro" id="IPR020546">
    <property type="entry name" value="ATP_synth_F1_dsu/esu_N"/>
</dbReference>
<comment type="subcellular location">
    <subcellularLocation>
        <location evidence="2">Endomembrane system</location>
        <topology evidence="2">Peripheral membrane protein</topology>
    </subcellularLocation>
</comment>
<keyword evidence="8" id="KW-0139">CF(1)</keyword>
<evidence type="ECO:0000256" key="5">
    <source>
        <dbReference type="ARBA" id="ARBA00022781"/>
    </source>
</evidence>
<dbReference type="GO" id="GO:0045259">
    <property type="term" value="C:proton-transporting ATP synthase complex"/>
    <property type="evidence" value="ECO:0007669"/>
    <property type="project" value="UniProtKB-KW"/>
</dbReference>
<dbReference type="Proteomes" id="UP000183299">
    <property type="component" value="Unassembled WGS sequence"/>
</dbReference>
<organism evidence="10 11">
    <name type="scientific">Celeribacter halophilus</name>
    <dbReference type="NCBI Taxonomy" id="576117"/>
    <lineage>
        <taxon>Bacteria</taxon>
        <taxon>Pseudomonadati</taxon>
        <taxon>Pseudomonadota</taxon>
        <taxon>Alphaproteobacteria</taxon>
        <taxon>Rhodobacterales</taxon>
        <taxon>Roseobacteraceae</taxon>
        <taxon>Celeribacter</taxon>
    </lineage>
</organism>
<evidence type="ECO:0000259" key="9">
    <source>
        <dbReference type="Pfam" id="PF02823"/>
    </source>
</evidence>
<dbReference type="InterPro" id="IPR024037">
    <property type="entry name" value="Alt_ATP_synth_F1_esu"/>
</dbReference>
<dbReference type="AlphaFoldDB" id="A0A1I3Q8E7"/>
<dbReference type="OrthoDB" id="272739at2"/>
<reference evidence="10 11" key="1">
    <citation type="submission" date="2016-10" db="EMBL/GenBank/DDBJ databases">
        <authorList>
            <person name="de Groot N.N."/>
        </authorList>
    </citation>
    <scope>NUCLEOTIDE SEQUENCE [LARGE SCALE GENOMIC DNA]</scope>
    <source>
        <strain evidence="10 11">CGMCC 1.8891</strain>
    </source>
</reference>
<evidence type="ECO:0000256" key="4">
    <source>
        <dbReference type="ARBA" id="ARBA00022448"/>
    </source>
</evidence>
<keyword evidence="6" id="KW-0406">Ion transport</keyword>
<dbReference type="CDD" id="cd12152">
    <property type="entry name" value="F1-ATPase_delta"/>
    <property type="match status" value="1"/>
</dbReference>
<evidence type="ECO:0000256" key="8">
    <source>
        <dbReference type="ARBA" id="ARBA00023196"/>
    </source>
</evidence>
<evidence type="ECO:0000256" key="7">
    <source>
        <dbReference type="ARBA" id="ARBA00023136"/>
    </source>
</evidence>
<feature type="domain" description="ATP synthase F1 complex delta/epsilon subunit N-terminal" evidence="9">
    <location>
        <begin position="9"/>
        <end position="79"/>
    </location>
</feature>
<keyword evidence="4" id="KW-0813">Transport</keyword>
<keyword evidence="7" id="KW-0472">Membrane</keyword>
<evidence type="ECO:0000256" key="6">
    <source>
        <dbReference type="ARBA" id="ARBA00023065"/>
    </source>
</evidence>
<evidence type="ECO:0000313" key="10">
    <source>
        <dbReference type="EMBL" id="SFJ30363.1"/>
    </source>
</evidence>
<dbReference type="InterPro" id="IPR001469">
    <property type="entry name" value="ATP_synth_F1_dsu/esu"/>
</dbReference>
<keyword evidence="8" id="KW-0066">ATP synthesis</keyword>
<dbReference type="STRING" id="576117.SAMN04488138_103268"/>
<evidence type="ECO:0000256" key="2">
    <source>
        <dbReference type="ARBA" id="ARBA00004184"/>
    </source>
</evidence>
<evidence type="ECO:0000256" key="1">
    <source>
        <dbReference type="ARBA" id="ARBA00003543"/>
    </source>
</evidence>
<proteinExistence type="inferred from homology"/>
<dbReference type="GO" id="GO:0012505">
    <property type="term" value="C:endomembrane system"/>
    <property type="evidence" value="ECO:0007669"/>
    <property type="project" value="UniProtKB-SubCell"/>
</dbReference>
<dbReference type="Pfam" id="PF02823">
    <property type="entry name" value="ATP-synt_DE_N"/>
    <property type="match status" value="1"/>
</dbReference>
<comment type="function">
    <text evidence="1">Produces ATP from ADP in the presence of a proton gradient across the membrane.</text>
</comment>
<comment type="similarity">
    <text evidence="3">Belongs to the ATPase epsilon chain family.</text>
</comment>
<evidence type="ECO:0000313" key="11">
    <source>
        <dbReference type="Proteomes" id="UP000183299"/>
    </source>
</evidence>
<dbReference type="NCBIfam" id="TIGR03166">
    <property type="entry name" value="alt_F1F0_F1_eps"/>
    <property type="match status" value="1"/>
</dbReference>